<keyword evidence="5" id="KW-0812">Transmembrane</keyword>
<name>A0A562TDG2_CHIJA</name>
<dbReference type="OrthoDB" id="367883at2"/>
<keyword evidence="7" id="KW-0998">Cell outer membrane</keyword>
<reference evidence="10 11" key="1">
    <citation type="journal article" date="2013" name="Stand. Genomic Sci.">
        <title>Genomic Encyclopedia of Type Strains, Phase I: The one thousand microbial genomes (KMG-I) project.</title>
        <authorList>
            <person name="Kyrpides N.C."/>
            <person name="Woyke T."/>
            <person name="Eisen J.A."/>
            <person name="Garrity G."/>
            <person name="Lilburn T.G."/>
            <person name="Beck B.J."/>
            <person name="Whitman W.B."/>
            <person name="Hugenholtz P."/>
            <person name="Klenk H.P."/>
        </authorList>
    </citation>
    <scope>NUCLEOTIDE SEQUENCE [LARGE SCALE GENOMIC DNA]</scope>
    <source>
        <strain evidence="10 11">DSM 13484</strain>
    </source>
</reference>
<sequence>MKRLKLLLILLTGIGVYNGYAQTEMTLQECLKYALANNQRLAYTRLDEDMGRFKTAEVKSRALPQINGTGTYTNNIKKPVFPLPGDVVGQPGQTVLLESGLTHNLSAGATLEQKVFDQTVFTGLKAAKTTEEYYRMATVQSEENVIYNVSQAYYQALVTREKIRVLDANIGKLSTLVETTNTQFRNGLARKIDLDRIRVNLTNYKTQRIQQENQYLVQLNQLRQQIGMPAGTALELPRASFAELEDKTAAGLAFGSLDLDNRIEYRLLDKQTELQELQKKAYIAEYYPSLSLTGSYSYNGLSNNFDFLKSKSNGSTANWYGMASVGLTLKIPIFDGFGRRSRVNQANVTLRQLSKQKEETALALNTAFENAKLQVKSNLGTIQAQQENVDLANEVYNATQNNYKLGLADLTDLLDAETSLTEAQNNYNEALLQYKLAELDIIKSNGNLKNLLN</sequence>
<dbReference type="SUPFAM" id="SSF56954">
    <property type="entry name" value="Outer membrane efflux proteins (OEP)"/>
    <property type="match status" value="1"/>
</dbReference>
<organism evidence="10 11">
    <name type="scientific">Chitinophaga japonensis</name>
    <name type="common">Flexibacter japonensis</name>
    <dbReference type="NCBI Taxonomy" id="104662"/>
    <lineage>
        <taxon>Bacteria</taxon>
        <taxon>Pseudomonadati</taxon>
        <taxon>Bacteroidota</taxon>
        <taxon>Chitinophagia</taxon>
        <taxon>Chitinophagales</taxon>
        <taxon>Chitinophagaceae</taxon>
        <taxon>Chitinophaga</taxon>
    </lineage>
</organism>
<evidence type="ECO:0000256" key="8">
    <source>
        <dbReference type="SAM" id="Coils"/>
    </source>
</evidence>
<comment type="similarity">
    <text evidence="2">Belongs to the outer membrane factor (OMF) (TC 1.B.17) family.</text>
</comment>
<keyword evidence="4" id="KW-1134">Transmembrane beta strand</keyword>
<dbReference type="PANTHER" id="PTHR30026">
    <property type="entry name" value="OUTER MEMBRANE PROTEIN TOLC"/>
    <property type="match status" value="1"/>
</dbReference>
<keyword evidence="11" id="KW-1185">Reference proteome</keyword>
<keyword evidence="3" id="KW-0813">Transport</keyword>
<evidence type="ECO:0000256" key="4">
    <source>
        <dbReference type="ARBA" id="ARBA00022452"/>
    </source>
</evidence>
<keyword evidence="6" id="KW-0472">Membrane</keyword>
<dbReference type="Pfam" id="PF02321">
    <property type="entry name" value="OEP"/>
    <property type="match status" value="2"/>
</dbReference>
<evidence type="ECO:0000256" key="5">
    <source>
        <dbReference type="ARBA" id="ARBA00022692"/>
    </source>
</evidence>
<evidence type="ECO:0000256" key="6">
    <source>
        <dbReference type="ARBA" id="ARBA00023136"/>
    </source>
</evidence>
<dbReference type="Proteomes" id="UP000316778">
    <property type="component" value="Unassembled WGS sequence"/>
</dbReference>
<dbReference type="RefSeq" id="WP_145710741.1">
    <property type="nucleotide sequence ID" value="NZ_BAAAFY010000001.1"/>
</dbReference>
<dbReference type="InterPro" id="IPR003423">
    <property type="entry name" value="OMP_efflux"/>
</dbReference>
<evidence type="ECO:0000313" key="10">
    <source>
        <dbReference type="EMBL" id="TWI91597.1"/>
    </source>
</evidence>
<dbReference type="EMBL" id="VLLG01000002">
    <property type="protein sequence ID" value="TWI91597.1"/>
    <property type="molecule type" value="Genomic_DNA"/>
</dbReference>
<gene>
    <name evidence="10" type="ORF">LX66_0971</name>
</gene>
<evidence type="ECO:0000256" key="3">
    <source>
        <dbReference type="ARBA" id="ARBA00022448"/>
    </source>
</evidence>
<proteinExistence type="inferred from homology"/>
<dbReference type="InterPro" id="IPR051906">
    <property type="entry name" value="TolC-like"/>
</dbReference>
<comment type="caution">
    <text evidence="10">The sequence shown here is derived from an EMBL/GenBank/DDBJ whole genome shotgun (WGS) entry which is preliminary data.</text>
</comment>
<dbReference type="Gene3D" id="1.20.1600.10">
    <property type="entry name" value="Outer membrane efflux proteins (OEP)"/>
    <property type="match status" value="1"/>
</dbReference>
<protein>
    <submittedName>
        <fullName evidence="10">Outer membrane protein TolC</fullName>
    </submittedName>
</protein>
<evidence type="ECO:0000256" key="1">
    <source>
        <dbReference type="ARBA" id="ARBA00004442"/>
    </source>
</evidence>
<feature type="chain" id="PRO_5022247379" evidence="9">
    <location>
        <begin position="22"/>
        <end position="453"/>
    </location>
</feature>
<feature type="coiled-coil region" evidence="8">
    <location>
        <begin position="382"/>
        <end position="440"/>
    </location>
</feature>
<keyword evidence="8" id="KW-0175">Coiled coil</keyword>
<dbReference type="GO" id="GO:0015288">
    <property type="term" value="F:porin activity"/>
    <property type="evidence" value="ECO:0007669"/>
    <property type="project" value="TreeGrafter"/>
</dbReference>
<comment type="subcellular location">
    <subcellularLocation>
        <location evidence="1">Cell outer membrane</location>
    </subcellularLocation>
</comment>
<dbReference type="GO" id="GO:1990281">
    <property type="term" value="C:efflux pump complex"/>
    <property type="evidence" value="ECO:0007669"/>
    <property type="project" value="TreeGrafter"/>
</dbReference>
<dbReference type="GO" id="GO:0015562">
    <property type="term" value="F:efflux transmembrane transporter activity"/>
    <property type="evidence" value="ECO:0007669"/>
    <property type="project" value="InterPro"/>
</dbReference>
<evidence type="ECO:0000313" key="11">
    <source>
        <dbReference type="Proteomes" id="UP000316778"/>
    </source>
</evidence>
<keyword evidence="9" id="KW-0732">Signal</keyword>
<evidence type="ECO:0000256" key="9">
    <source>
        <dbReference type="SAM" id="SignalP"/>
    </source>
</evidence>
<dbReference type="GO" id="GO:0009279">
    <property type="term" value="C:cell outer membrane"/>
    <property type="evidence" value="ECO:0007669"/>
    <property type="project" value="UniProtKB-SubCell"/>
</dbReference>
<evidence type="ECO:0000256" key="2">
    <source>
        <dbReference type="ARBA" id="ARBA00007613"/>
    </source>
</evidence>
<dbReference type="AlphaFoldDB" id="A0A562TDG2"/>
<evidence type="ECO:0000256" key="7">
    <source>
        <dbReference type="ARBA" id="ARBA00023237"/>
    </source>
</evidence>
<accession>A0A562TDG2</accession>
<feature type="signal peptide" evidence="9">
    <location>
        <begin position="1"/>
        <end position="21"/>
    </location>
</feature>
<dbReference type="PANTHER" id="PTHR30026:SF20">
    <property type="entry name" value="OUTER MEMBRANE PROTEIN TOLC"/>
    <property type="match status" value="1"/>
</dbReference>